<accession>A0A9W6XYP2</accession>
<feature type="region of interest" description="Disordered" evidence="1">
    <location>
        <begin position="1"/>
        <end position="68"/>
    </location>
</feature>
<dbReference type="InterPro" id="IPR043502">
    <property type="entry name" value="DNA/RNA_pol_sf"/>
</dbReference>
<dbReference type="PANTHER" id="PTHR37984">
    <property type="entry name" value="PROTEIN CBG26694"/>
    <property type="match status" value="1"/>
</dbReference>
<feature type="compositionally biased region" description="Polar residues" evidence="1">
    <location>
        <begin position="43"/>
        <end position="58"/>
    </location>
</feature>
<proteinExistence type="predicted"/>
<name>A0A9W6XYP2_9STRA</name>
<dbReference type="SUPFAM" id="SSF56672">
    <property type="entry name" value="DNA/RNA polymerases"/>
    <property type="match status" value="1"/>
</dbReference>
<reference evidence="2" key="1">
    <citation type="submission" date="2023-04" db="EMBL/GenBank/DDBJ databases">
        <title>Phytophthora fragariaefolia NBRC 109709.</title>
        <authorList>
            <person name="Ichikawa N."/>
            <person name="Sato H."/>
            <person name="Tonouchi N."/>
        </authorList>
    </citation>
    <scope>NUCLEOTIDE SEQUENCE</scope>
    <source>
        <strain evidence="2">NBRC 109709</strain>
    </source>
</reference>
<dbReference type="OrthoDB" id="8059659at2759"/>
<evidence type="ECO:0000313" key="2">
    <source>
        <dbReference type="EMBL" id="GMF50360.1"/>
    </source>
</evidence>
<dbReference type="PANTHER" id="PTHR37984:SF5">
    <property type="entry name" value="PROTEIN NYNRIN-LIKE"/>
    <property type="match status" value="1"/>
</dbReference>
<gene>
    <name evidence="2" type="ORF">Pfra01_002008700</name>
</gene>
<dbReference type="Gene3D" id="3.10.10.10">
    <property type="entry name" value="HIV Type 1 Reverse Transcriptase, subunit A, domain 1"/>
    <property type="match status" value="1"/>
</dbReference>
<feature type="compositionally biased region" description="Basic and acidic residues" evidence="1">
    <location>
        <begin position="22"/>
        <end position="41"/>
    </location>
</feature>
<keyword evidence="3" id="KW-1185">Reference proteome</keyword>
<comment type="caution">
    <text evidence="2">The sequence shown here is derived from an EMBL/GenBank/DDBJ whole genome shotgun (WGS) entry which is preliminary data.</text>
</comment>
<dbReference type="InterPro" id="IPR043128">
    <property type="entry name" value="Rev_trsase/Diguanyl_cyclase"/>
</dbReference>
<protein>
    <submittedName>
        <fullName evidence="2">Unnamed protein product</fullName>
    </submittedName>
</protein>
<sequence length="246" mass="27122">MVRLQDKPKPLIITISEQPDPDNPRIKSTSHSDKRSRDAGDTQKASSALANDCSSTTEAGIASFGRGQPEIERRSFERKWDLAGPQPTVDIEQARVSEPGESSVAQEAKLKGILKYHQTIFLGDGNAASPPTRGVVCDLDVGDAKPVAQHPRSIAPHLMVKVYELLKKLLETGLIEHSESHWASPIVIVLKKNGIDIRICNGYRVVNSFIQRSSYPLPMIDDLLIGFEGAMWFMSLDMASVFEQSE</sequence>
<dbReference type="InterPro" id="IPR050951">
    <property type="entry name" value="Retrovirus_Pol_polyprotein"/>
</dbReference>
<dbReference type="EMBL" id="BSXT01002681">
    <property type="protein sequence ID" value="GMF50360.1"/>
    <property type="molecule type" value="Genomic_DNA"/>
</dbReference>
<evidence type="ECO:0000313" key="3">
    <source>
        <dbReference type="Proteomes" id="UP001165121"/>
    </source>
</evidence>
<dbReference type="AlphaFoldDB" id="A0A9W6XYP2"/>
<dbReference type="Gene3D" id="3.30.70.270">
    <property type="match status" value="1"/>
</dbReference>
<evidence type="ECO:0000256" key="1">
    <source>
        <dbReference type="SAM" id="MobiDB-lite"/>
    </source>
</evidence>
<dbReference type="Proteomes" id="UP001165121">
    <property type="component" value="Unassembled WGS sequence"/>
</dbReference>
<organism evidence="2 3">
    <name type="scientific">Phytophthora fragariaefolia</name>
    <dbReference type="NCBI Taxonomy" id="1490495"/>
    <lineage>
        <taxon>Eukaryota</taxon>
        <taxon>Sar</taxon>
        <taxon>Stramenopiles</taxon>
        <taxon>Oomycota</taxon>
        <taxon>Peronosporomycetes</taxon>
        <taxon>Peronosporales</taxon>
        <taxon>Peronosporaceae</taxon>
        <taxon>Phytophthora</taxon>
    </lineage>
</organism>